<protein>
    <recommendedName>
        <fullName evidence="3">Secreted protein</fullName>
    </recommendedName>
</protein>
<evidence type="ECO:0000313" key="2">
    <source>
        <dbReference type="Proteomes" id="UP001345963"/>
    </source>
</evidence>
<sequence length="122" mass="13772">MLFPTLLNAFVLPDSVSHILTHSKGTKTQTVTHTLSYLFIFTHANTHTNTHTHTHTYSDKQKSALPLTHSLSCSRLEFLSATSQRVICSFRLNPNPFIPHPPTESHMYTWAGSHKMIKSVIC</sequence>
<evidence type="ECO:0008006" key="3">
    <source>
        <dbReference type="Google" id="ProtNLM"/>
    </source>
</evidence>
<proteinExistence type="predicted"/>
<dbReference type="Proteomes" id="UP001345963">
    <property type="component" value="Unassembled WGS sequence"/>
</dbReference>
<gene>
    <name evidence="1" type="ORF">ATANTOWER_002373</name>
</gene>
<organism evidence="1 2">
    <name type="scientific">Ataeniobius toweri</name>
    <dbReference type="NCBI Taxonomy" id="208326"/>
    <lineage>
        <taxon>Eukaryota</taxon>
        <taxon>Metazoa</taxon>
        <taxon>Chordata</taxon>
        <taxon>Craniata</taxon>
        <taxon>Vertebrata</taxon>
        <taxon>Euteleostomi</taxon>
        <taxon>Actinopterygii</taxon>
        <taxon>Neopterygii</taxon>
        <taxon>Teleostei</taxon>
        <taxon>Neoteleostei</taxon>
        <taxon>Acanthomorphata</taxon>
        <taxon>Ovalentaria</taxon>
        <taxon>Atherinomorphae</taxon>
        <taxon>Cyprinodontiformes</taxon>
        <taxon>Goodeidae</taxon>
        <taxon>Ataeniobius</taxon>
    </lineage>
</organism>
<name>A0ABU7A0S7_9TELE</name>
<accession>A0ABU7A0S7</accession>
<comment type="caution">
    <text evidence="1">The sequence shown here is derived from an EMBL/GenBank/DDBJ whole genome shotgun (WGS) entry which is preliminary data.</text>
</comment>
<evidence type="ECO:0000313" key="1">
    <source>
        <dbReference type="EMBL" id="MED6231662.1"/>
    </source>
</evidence>
<reference evidence="1 2" key="1">
    <citation type="submission" date="2021-07" db="EMBL/GenBank/DDBJ databases">
        <authorList>
            <person name="Palmer J.M."/>
        </authorList>
    </citation>
    <scope>NUCLEOTIDE SEQUENCE [LARGE SCALE GENOMIC DNA]</scope>
    <source>
        <strain evidence="1 2">AT_MEX2019</strain>
        <tissue evidence="1">Muscle</tissue>
    </source>
</reference>
<keyword evidence="2" id="KW-1185">Reference proteome</keyword>
<dbReference type="EMBL" id="JAHUTI010000125">
    <property type="protein sequence ID" value="MED6231662.1"/>
    <property type="molecule type" value="Genomic_DNA"/>
</dbReference>